<proteinExistence type="predicted"/>
<evidence type="ECO:0000313" key="5">
    <source>
        <dbReference type="Proteomes" id="UP000026960"/>
    </source>
</evidence>
<keyword evidence="3" id="KW-1133">Transmembrane helix</keyword>
<evidence type="ECO:0000256" key="1">
    <source>
        <dbReference type="PROSITE-ProRule" id="PRU00339"/>
    </source>
</evidence>
<dbReference type="InterPro" id="IPR011990">
    <property type="entry name" value="TPR-like_helical_dom_sf"/>
</dbReference>
<dbReference type="PaxDb" id="65489-OBART04G13380.1"/>
<organism evidence="4">
    <name type="scientific">Oryza barthii</name>
    <dbReference type="NCBI Taxonomy" id="65489"/>
    <lineage>
        <taxon>Eukaryota</taxon>
        <taxon>Viridiplantae</taxon>
        <taxon>Streptophyta</taxon>
        <taxon>Embryophyta</taxon>
        <taxon>Tracheophyta</taxon>
        <taxon>Spermatophyta</taxon>
        <taxon>Magnoliopsida</taxon>
        <taxon>Liliopsida</taxon>
        <taxon>Poales</taxon>
        <taxon>Poaceae</taxon>
        <taxon>BOP clade</taxon>
        <taxon>Oryzoideae</taxon>
        <taxon>Oryzeae</taxon>
        <taxon>Oryzinae</taxon>
        <taxon>Oryza</taxon>
    </lineage>
</organism>
<dbReference type="HOGENOM" id="CLU_024599_0_0_1"/>
<dbReference type="Gene3D" id="1.25.40.10">
    <property type="entry name" value="Tetratricopeptide repeat domain"/>
    <property type="match status" value="1"/>
</dbReference>
<feature type="region of interest" description="Disordered" evidence="2">
    <location>
        <begin position="243"/>
        <end position="281"/>
    </location>
</feature>
<dbReference type="PANTHER" id="PTHR48433:SF1">
    <property type="entry name" value="OUTER ENVELOPE PROTEIN 61-LIKE"/>
    <property type="match status" value="1"/>
</dbReference>
<dbReference type="SUPFAM" id="SSF48452">
    <property type="entry name" value="TPR-like"/>
    <property type="match status" value="1"/>
</dbReference>
<reference evidence="4" key="1">
    <citation type="journal article" date="2009" name="Rice">
        <title>De Novo Next Generation Sequencing of Plant Genomes.</title>
        <authorList>
            <person name="Rounsley S."/>
            <person name="Marri P.R."/>
            <person name="Yu Y."/>
            <person name="He R."/>
            <person name="Sisneros N."/>
            <person name="Goicoechea J.L."/>
            <person name="Lee S.J."/>
            <person name="Angelova A."/>
            <person name="Kudrna D."/>
            <person name="Luo M."/>
            <person name="Affourtit J."/>
            <person name="Desany B."/>
            <person name="Knight J."/>
            <person name="Niazi F."/>
            <person name="Egholm M."/>
            <person name="Wing R.A."/>
        </authorList>
    </citation>
    <scope>NUCLEOTIDE SEQUENCE [LARGE SCALE GENOMIC DNA]</scope>
    <source>
        <strain evidence="4">cv. IRGC 105608</strain>
    </source>
</reference>
<feature type="transmembrane region" description="Helical" evidence="3">
    <location>
        <begin position="371"/>
        <end position="392"/>
    </location>
</feature>
<dbReference type="InterPro" id="IPR019734">
    <property type="entry name" value="TPR_rpt"/>
</dbReference>
<dbReference type="STRING" id="65489.A0A0D3FW44"/>
<dbReference type="Pfam" id="PF00515">
    <property type="entry name" value="TPR_1"/>
    <property type="match status" value="1"/>
</dbReference>
<feature type="compositionally biased region" description="Low complexity" evidence="2">
    <location>
        <begin position="253"/>
        <end position="268"/>
    </location>
</feature>
<feature type="repeat" description="TPR" evidence="1">
    <location>
        <begin position="181"/>
        <end position="214"/>
    </location>
</feature>
<keyword evidence="1" id="KW-0802">TPR repeat</keyword>
<reference evidence="4" key="2">
    <citation type="submission" date="2015-03" db="UniProtKB">
        <authorList>
            <consortium name="EnsemblPlants"/>
        </authorList>
    </citation>
    <scope>IDENTIFICATION</scope>
</reference>
<name>A0A0D3FW44_9ORYZ</name>
<evidence type="ECO:0000256" key="2">
    <source>
        <dbReference type="SAM" id="MobiDB-lite"/>
    </source>
</evidence>
<dbReference type="PROSITE" id="PS50005">
    <property type="entry name" value="TPR"/>
    <property type="match status" value="1"/>
</dbReference>
<sequence length="394" mass="42097">MMDPEMMRVAQEQMRRMPPAALAAMQQQLTSNPSLLRFATEGIKTLTPDDLRRAGEQMSRTSAEEVLGMSRRLAAASPEELAATMKNAQAEQQRASSYAAVSGARALKDQGNALFRLARHADAAAKYALAVDNLRSVPSSASRSLRAVCGVNLMACHLKTGRLAECVELGSDVLGLDPGNVKAHYRRGQAYRELGRMEAAVADLRRAHELSPEEDAIADALRDAEEKLGAPRGLVIEEIVEEEEEAQGSEILPTSGATSSSTSGHSVPSPSPSPSPSAAAAAEMMNSMGDPAMGKMVASVVQGMDPETVSIIGKQFGVDLSRDDAARLQDAMKKLSPENLEKVVGWVNRARRAAEAARKAKELLLGSRRGWLVLAIVVLVLAFVLHHLLGFIGA</sequence>
<dbReference type="eggNOG" id="KOG4234">
    <property type="taxonomic scope" value="Eukaryota"/>
</dbReference>
<keyword evidence="3" id="KW-0812">Transmembrane</keyword>
<accession>A0A0D3FW44</accession>
<dbReference type="PANTHER" id="PTHR48433">
    <property type="entry name" value="OUTER ENVELOPE PROTEIN 61-LIKE"/>
    <property type="match status" value="1"/>
</dbReference>
<evidence type="ECO:0000256" key="3">
    <source>
        <dbReference type="SAM" id="Phobius"/>
    </source>
</evidence>
<protein>
    <submittedName>
        <fullName evidence="4">Uncharacterized protein</fullName>
    </submittedName>
</protein>
<keyword evidence="5" id="KW-1185">Reference proteome</keyword>
<dbReference type="EnsemblPlants" id="OBART04G13380.1">
    <property type="protein sequence ID" value="OBART04G13380.1"/>
    <property type="gene ID" value="OBART04G13380"/>
</dbReference>
<dbReference type="AlphaFoldDB" id="A0A0D3FW44"/>
<dbReference type="InterPro" id="IPR053319">
    <property type="entry name" value="OEP61"/>
</dbReference>
<dbReference type="Proteomes" id="UP000026960">
    <property type="component" value="Chromosome 4"/>
</dbReference>
<evidence type="ECO:0000313" key="4">
    <source>
        <dbReference type="EnsemblPlants" id="OBART04G13380.1"/>
    </source>
</evidence>
<dbReference type="Gramene" id="OBART04G13380.1">
    <property type="protein sequence ID" value="OBART04G13380.1"/>
    <property type="gene ID" value="OBART04G13380"/>
</dbReference>
<keyword evidence="3" id="KW-0472">Membrane</keyword>
<dbReference type="SMART" id="SM00028">
    <property type="entry name" value="TPR"/>
    <property type="match status" value="3"/>
</dbReference>